<evidence type="ECO:0000313" key="2">
    <source>
        <dbReference type="Proteomes" id="UP000190776"/>
    </source>
</evidence>
<dbReference type="Proteomes" id="UP000190776">
    <property type="component" value="Unassembled WGS sequence"/>
</dbReference>
<sequence length="55" mass="6269">MQPGHRPQKHHQASEEAIRRYAELAGCLLWLHIAIRPDISYAATFSTRWTSAPTP</sequence>
<reference evidence="1 2" key="1">
    <citation type="submission" date="2017-01" db="EMBL/GenBank/DDBJ databases">
        <title>Draft genome sequence of Diplodia seriata F98.1, a fungal species involved in grapevine trunk diseases.</title>
        <authorList>
            <person name="Robert-Siegwald G."/>
            <person name="Vallet J."/>
            <person name="Abou-Mansour E."/>
            <person name="Xu J."/>
            <person name="Rey P."/>
            <person name="Bertsch C."/>
            <person name="Rego C."/>
            <person name="Larignon P."/>
            <person name="Fontaine F."/>
            <person name="Lebrun M.-H."/>
        </authorList>
    </citation>
    <scope>NUCLEOTIDE SEQUENCE [LARGE SCALE GENOMIC DNA]</scope>
    <source>
        <strain evidence="1 2">F98.1</strain>
    </source>
</reference>
<protein>
    <submittedName>
        <fullName evidence="1">Uncharacterized protein</fullName>
    </submittedName>
</protein>
<proteinExistence type="predicted"/>
<evidence type="ECO:0000313" key="1">
    <source>
        <dbReference type="EMBL" id="OMP81684.1"/>
    </source>
</evidence>
<gene>
    <name evidence="1" type="ORF">BK809_0002677</name>
</gene>
<comment type="caution">
    <text evidence="1">The sequence shown here is derived from an EMBL/GenBank/DDBJ whole genome shotgun (WGS) entry which is preliminary data.</text>
</comment>
<dbReference type="OrthoDB" id="8190554at2759"/>
<dbReference type="EMBL" id="MSZU01000115">
    <property type="protein sequence ID" value="OMP81684.1"/>
    <property type="molecule type" value="Genomic_DNA"/>
</dbReference>
<accession>A0A1S8B2R1</accession>
<dbReference type="AlphaFoldDB" id="A0A1S8B2R1"/>
<name>A0A1S8B2R1_9PEZI</name>
<organism evidence="1 2">
    <name type="scientific">Diplodia seriata</name>
    <dbReference type="NCBI Taxonomy" id="420778"/>
    <lineage>
        <taxon>Eukaryota</taxon>
        <taxon>Fungi</taxon>
        <taxon>Dikarya</taxon>
        <taxon>Ascomycota</taxon>
        <taxon>Pezizomycotina</taxon>
        <taxon>Dothideomycetes</taxon>
        <taxon>Dothideomycetes incertae sedis</taxon>
        <taxon>Botryosphaeriales</taxon>
        <taxon>Botryosphaeriaceae</taxon>
        <taxon>Diplodia</taxon>
    </lineage>
</organism>